<reference evidence="2 3" key="1">
    <citation type="journal article" date="2013" name="Genome Announc.">
        <title>Draft Genome Sequence of Streptomyces viridochromogenes Strain Tu57, Producer of Avilamycin.</title>
        <authorList>
            <person name="Gruning B.A."/>
            <person name="Erxleben A."/>
            <person name="Hahnlein A."/>
            <person name="Gunther S."/>
        </authorList>
    </citation>
    <scope>NUCLEOTIDE SEQUENCE [LARGE SCALE GENOMIC DNA]</scope>
    <source>
        <strain evidence="2 3">Tue57</strain>
    </source>
</reference>
<feature type="region of interest" description="Disordered" evidence="1">
    <location>
        <begin position="88"/>
        <end position="144"/>
    </location>
</feature>
<gene>
    <name evidence="2" type="ORF">STVIR_0146</name>
</gene>
<evidence type="ECO:0000256" key="1">
    <source>
        <dbReference type="SAM" id="MobiDB-lite"/>
    </source>
</evidence>
<proteinExistence type="predicted"/>
<protein>
    <submittedName>
        <fullName evidence="2">Uncharacterized protein</fullName>
    </submittedName>
</protein>
<dbReference type="EMBL" id="AMLP01000007">
    <property type="protein sequence ID" value="ELS58893.1"/>
    <property type="molecule type" value="Genomic_DNA"/>
</dbReference>
<accession>L8PSA1</accession>
<name>L8PSA1_STRVR</name>
<dbReference type="Proteomes" id="UP000011205">
    <property type="component" value="Unassembled WGS sequence"/>
</dbReference>
<evidence type="ECO:0000313" key="3">
    <source>
        <dbReference type="Proteomes" id="UP000011205"/>
    </source>
</evidence>
<dbReference type="AlphaFoldDB" id="L8PSA1"/>
<sequence>MYTQFVNWQADRRAHRQLPAGHGCEAPRFPEYYDPIADPIAAVVHSAMGAGAAVLFGTTGQISGAYAALVVGMSAPMLLTQLGRVPSVSDAVTGGSQTGDASQVEAIPQSAPAARQPDPGHARGQVPSRVAADSGQALREEGMS</sequence>
<comment type="caution">
    <text evidence="2">The sequence shown here is derived from an EMBL/GenBank/DDBJ whole genome shotgun (WGS) entry which is preliminary data.</text>
</comment>
<evidence type="ECO:0000313" key="2">
    <source>
        <dbReference type="EMBL" id="ELS58893.1"/>
    </source>
</evidence>
<organism evidence="2 3">
    <name type="scientific">Streptomyces viridochromogenes Tue57</name>
    <dbReference type="NCBI Taxonomy" id="1160705"/>
    <lineage>
        <taxon>Bacteria</taxon>
        <taxon>Bacillati</taxon>
        <taxon>Actinomycetota</taxon>
        <taxon>Actinomycetes</taxon>
        <taxon>Kitasatosporales</taxon>
        <taxon>Streptomycetaceae</taxon>
        <taxon>Streptomyces</taxon>
    </lineage>
</organism>